<organism evidence="1 2">
    <name type="scientific">Paraburkholderia eburnea</name>
    <dbReference type="NCBI Taxonomy" id="1189126"/>
    <lineage>
        <taxon>Bacteria</taxon>
        <taxon>Pseudomonadati</taxon>
        <taxon>Pseudomonadota</taxon>
        <taxon>Betaproteobacteria</taxon>
        <taxon>Burkholderiales</taxon>
        <taxon>Burkholderiaceae</taxon>
        <taxon>Paraburkholderia</taxon>
    </lineage>
</organism>
<dbReference type="EMBL" id="PQGA01000007">
    <property type="protein sequence ID" value="POR51060.1"/>
    <property type="molecule type" value="Genomic_DNA"/>
</dbReference>
<comment type="caution">
    <text evidence="1">The sequence shown here is derived from an EMBL/GenBank/DDBJ whole genome shotgun (WGS) entry which is preliminary data.</text>
</comment>
<evidence type="ECO:0000313" key="1">
    <source>
        <dbReference type="EMBL" id="POR51060.1"/>
    </source>
</evidence>
<sequence>MIYIEMHDGFSHEGWTEDLLTIFKSELPDYAAINLNFVTSWPKKERTTKPSLHRLHFSFRTPRATEIDSFSTERPFVTPVMALPAHVPFDTVFVDTTTPEKG</sequence>
<dbReference type="Proteomes" id="UP000237381">
    <property type="component" value="Unassembled WGS sequence"/>
</dbReference>
<reference evidence="1 2" key="1">
    <citation type="submission" date="2018-01" db="EMBL/GenBank/DDBJ databases">
        <title>Genomic Encyclopedia of Type Strains, Phase III (KMG-III): the genomes of soil and plant-associated and newly described type strains.</title>
        <authorList>
            <person name="Whitman W."/>
        </authorList>
    </citation>
    <scope>NUCLEOTIDE SEQUENCE [LARGE SCALE GENOMIC DNA]</scope>
    <source>
        <strain evidence="1 2">JCM 18070</strain>
    </source>
</reference>
<dbReference type="AlphaFoldDB" id="A0A2S4M8I8"/>
<gene>
    <name evidence="1" type="ORF">B0G62_10786</name>
</gene>
<accession>A0A2S4M8I8</accession>
<keyword evidence="2" id="KW-1185">Reference proteome</keyword>
<proteinExistence type="predicted"/>
<protein>
    <submittedName>
        <fullName evidence="1">Uncharacterized protein</fullName>
    </submittedName>
</protein>
<evidence type="ECO:0000313" key="2">
    <source>
        <dbReference type="Proteomes" id="UP000237381"/>
    </source>
</evidence>
<name>A0A2S4M8I8_9BURK</name>